<gene>
    <name evidence="12" type="ORF">IEN85_08325</name>
</gene>
<dbReference type="EMBL" id="JACYFG010000009">
    <property type="protein sequence ID" value="MBD5779498.1"/>
    <property type="molecule type" value="Genomic_DNA"/>
</dbReference>
<protein>
    <submittedName>
        <fullName evidence="12">TonB family protein</fullName>
    </submittedName>
</protein>
<dbReference type="Proteomes" id="UP000622317">
    <property type="component" value="Unassembled WGS sequence"/>
</dbReference>
<keyword evidence="13" id="KW-1185">Reference proteome</keyword>
<evidence type="ECO:0000313" key="12">
    <source>
        <dbReference type="EMBL" id="MBD5779498.1"/>
    </source>
</evidence>
<evidence type="ECO:0000256" key="10">
    <source>
        <dbReference type="SAM" id="SignalP"/>
    </source>
</evidence>
<evidence type="ECO:0000313" key="13">
    <source>
        <dbReference type="Proteomes" id="UP000622317"/>
    </source>
</evidence>
<dbReference type="Pfam" id="PF03544">
    <property type="entry name" value="TonB_C"/>
    <property type="match status" value="4"/>
</dbReference>
<dbReference type="AlphaFoldDB" id="A0A927F6U2"/>
<dbReference type="RefSeq" id="WP_191616638.1">
    <property type="nucleotide sequence ID" value="NZ_JACYFG010000009.1"/>
</dbReference>
<dbReference type="InterPro" id="IPR051045">
    <property type="entry name" value="TonB-dependent_transducer"/>
</dbReference>
<comment type="subcellular location">
    <subcellularLocation>
        <location evidence="1">Cell inner membrane</location>
        <topology evidence="1">Single-pass membrane protein</topology>
        <orientation evidence="1">Periplasmic side</orientation>
    </subcellularLocation>
</comment>
<keyword evidence="4" id="KW-1003">Cell membrane</keyword>
<keyword evidence="5" id="KW-0997">Cell inner membrane</keyword>
<dbReference type="PROSITE" id="PS52015">
    <property type="entry name" value="TONB_CTD"/>
    <property type="match status" value="2"/>
</dbReference>
<keyword evidence="10" id="KW-0732">Signal</keyword>
<feature type="signal peptide" evidence="10">
    <location>
        <begin position="1"/>
        <end position="27"/>
    </location>
</feature>
<keyword evidence="7" id="KW-0653">Protein transport</keyword>
<keyword evidence="8" id="KW-1133">Transmembrane helix</keyword>
<dbReference type="NCBIfam" id="TIGR01352">
    <property type="entry name" value="tonB_Cterm"/>
    <property type="match status" value="4"/>
</dbReference>
<keyword evidence="6" id="KW-0812">Transmembrane</keyword>
<evidence type="ECO:0000256" key="4">
    <source>
        <dbReference type="ARBA" id="ARBA00022475"/>
    </source>
</evidence>
<evidence type="ECO:0000256" key="6">
    <source>
        <dbReference type="ARBA" id="ARBA00022692"/>
    </source>
</evidence>
<dbReference type="SUPFAM" id="SSF74653">
    <property type="entry name" value="TolA/TonB C-terminal domain"/>
    <property type="match status" value="4"/>
</dbReference>
<evidence type="ECO:0000256" key="7">
    <source>
        <dbReference type="ARBA" id="ARBA00022927"/>
    </source>
</evidence>
<keyword evidence="9" id="KW-0472">Membrane</keyword>
<organism evidence="12 13">
    <name type="scientific">Pelagicoccus enzymogenes</name>
    <dbReference type="NCBI Taxonomy" id="2773457"/>
    <lineage>
        <taxon>Bacteria</taxon>
        <taxon>Pseudomonadati</taxon>
        <taxon>Verrucomicrobiota</taxon>
        <taxon>Opitutia</taxon>
        <taxon>Puniceicoccales</taxon>
        <taxon>Pelagicoccaceae</taxon>
        <taxon>Pelagicoccus</taxon>
    </lineage>
</organism>
<dbReference type="PANTHER" id="PTHR33446:SF2">
    <property type="entry name" value="PROTEIN TONB"/>
    <property type="match status" value="1"/>
</dbReference>
<evidence type="ECO:0000256" key="1">
    <source>
        <dbReference type="ARBA" id="ARBA00004383"/>
    </source>
</evidence>
<dbReference type="InterPro" id="IPR006260">
    <property type="entry name" value="TonB/TolA_C"/>
</dbReference>
<feature type="domain" description="TonB C-terminal" evidence="11">
    <location>
        <begin position="122"/>
        <end position="217"/>
    </location>
</feature>
<feature type="chain" id="PRO_5037434596" evidence="10">
    <location>
        <begin position="28"/>
        <end position="407"/>
    </location>
</feature>
<comment type="similarity">
    <text evidence="2">Belongs to the TonB family.</text>
</comment>
<dbReference type="GO" id="GO:0015031">
    <property type="term" value="P:protein transport"/>
    <property type="evidence" value="ECO:0007669"/>
    <property type="project" value="UniProtKB-KW"/>
</dbReference>
<dbReference type="InterPro" id="IPR037682">
    <property type="entry name" value="TonB_C"/>
</dbReference>
<dbReference type="Gene3D" id="3.30.1150.10">
    <property type="match status" value="4"/>
</dbReference>
<sequence length="407" mass="43498">MKRSQHSKTLGSLGIVVAFALTIAANAATSVPTPKKTVAPHLSGNLRDAAGEVSVLVDINEFGYVIDAQIYDSTNSELNDATLSAIHQWTFTPAMEDGAAKSSRVVQPFSFNRGSIVLKAKKTPEDSLPIAKVKTRPQVSEELKHITGEVVLQADLDADGKVKAVAVNSSTHSELEPVAAEALKNWKFKPATEAGQAVASKVIIPFQFKGSGNARVVAVAKRTKNLDQAPYAIRQRAPELPKALRHARGDSKLKLTIDANGYVADVDVLESTHSELTALAQAAALQWKFKPALKNGKAVPSTVTQPFSFNGGLLVADAPVDSVPEVKRTQTPKIPEALALVQGYVKVRVSLDDRGHVVNASVAQSSHDELIGPTIEAAKQWSFKPATRGGERVPSSILIPFVFNEQS</sequence>
<evidence type="ECO:0000259" key="11">
    <source>
        <dbReference type="PROSITE" id="PS52015"/>
    </source>
</evidence>
<reference evidence="12" key="1">
    <citation type="submission" date="2020-09" db="EMBL/GenBank/DDBJ databases">
        <title>Pelagicoccus enzymogenes sp. nov. with an EPS production, isolated from marine sediment.</title>
        <authorList>
            <person name="Feng X."/>
        </authorList>
    </citation>
    <scope>NUCLEOTIDE SEQUENCE</scope>
    <source>
        <strain evidence="12">NFK12</strain>
    </source>
</reference>
<keyword evidence="3" id="KW-0813">Transport</keyword>
<dbReference type="GO" id="GO:0055085">
    <property type="term" value="P:transmembrane transport"/>
    <property type="evidence" value="ECO:0007669"/>
    <property type="project" value="InterPro"/>
</dbReference>
<proteinExistence type="inferred from homology"/>
<evidence type="ECO:0000256" key="9">
    <source>
        <dbReference type="ARBA" id="ARBA00023136"/>
    </source>
</evidence>
<accession>A0A927F6U2</accession>
<evidence type="ECO:0000256" key="8">
    <source>
        <dbReference type="ARBA" id="ARBA00022989"/>
    </source>
</evidence>
<comment type="caution">
    <text evidence="12">The sequence shown here is derived from an EMBL/GenBank/DDBJ whole genome shotgun (WGS) entry which is preliminary data.</text>
</comment>
<dbReference type="PANTHER" id="PTHR33446">
    <property type="entry name" value="PROTEIN TONB-RELATED"/>
    <property type="match status" value="1"/>
</dbReference>
<dbReference type="GO" id="GO:0031992">
    <property type="term" value="F:energy transducer activity"/>
    <property type="evidence" value="ECO:0007669"/>
    <property type="project" value="TreeGrafter"/>
</dbReference>
<dbReference type="GO" id="GO:0098797">
    <property type="term" value="C:plasma membrane protein complex"/>
    <property type="evidence" value="ECO:0007669"/>
    <property type="project" value="TreeGrafter"/>
</dbReference>
<evidence type="ECO:0000256" key="2">
    <source>
        <dbReference type="ARBA" id="ARBA00006555"/>
    </source>
</evidence>
<feature type="domain" description="TonB C-terminal" evidence="11">
    <location>
        <begin position="317"/>
        <end position="407"/>
    </location>
</feature>
<name>A0A927F6U2_9BACT</name>
<evidence type="ECO:0000256" key="3">
    <source>
        <dbReference type="ARBA" id="ARBA00022448"/>
    </source>
</evidence>
<evidence type="ECO:0000256" key="5">
    <source>
        <dbReference type="ARBA" id="ARBA00022519"/>
    </source>
</evidence>